<dbReference type="EMBL" id="JAIXMP010000002">
    <property type="protein sequence ID" value="KAI9276888.1"/>
    <property type="molecule type" value="Genomic_DNA"/>
</dbReference>
<evidence type="ECO:0008006" key="3">
    <source>
        <dbReference type="Google" id="ProtNLM"/>
    </source>
</evidence>
<proteinExistence type="predicted"/>
<name>A0AAD5PIK5_9FUNG</name>
<dbReference type="SUPFAM" id="SSF52047">
    <property type="entry name" value="RNI-like"/>
    <property type="match status" value="1"/>
</dbReference>
<reference evidence="1" key="2">
    <citation type="submission" date="2023-02" db="EMBL/GenBank/DDBJ databases">
        <authorList>
            <consortium name="DOE Joint Genome Institute"/>
            <person name="Mondo S.J."/>
            <person name="Chang Y."/>
            <person name="Wang Y."/>
            <person name="Ahrendt S."/>
            <person name="Andreopoulos W."/>
            <person name="Barry K."/>
            <person name="Beard J."/>
            <person name="Benny G.L."/>
            <person name="Blankenship S."/>
            <person name="Bonito G."/>
            <person name="Cuomo C."/>
            <person name="Desiro A."/>
            <person name="Gervers K.A."/>
            <person name="Hundley H."/>
            <person name="Kuo A."/>
            <person name="LaButti K."/>
            <person name="Lang B.F."/>
            <person name="Lipzen A."/>
            <person name="O'Donnell K."/>
            <person name="Pangilinan J."/>
            <person name="Reynolds N."/>
            <person name="Sandor L."/>
            <person name="Smith M.W."/>
            <person name="Tsang A."/>
            <person name="Grigoriev I.V."/>
            <person name="Stajich J.E."/>
            <person name="Spatafora J.W."/>
        </authorList>
    </citation>
    <scope>NUCLEOTIDE SEQUENCE</scope>
    <source>
        <strain evidence="1">RSA 2281</strain>
    </source>
</reference>
<comment type="caution">
    <text evidence="1">The sequence shown here is derived from an EMBL/GenBank/DDBJ whole genome shotgun (WGS) entry which is preliminary data.</text>
</comment>
<protein>
    <recommendedName>
        <fullName evidence="3">F-box domain-containing protein</fullName>
    </recommendedName>
</protein>
<accession>A0AAD5PIK5</accession>
<organism evidence="1 2">
    <name type="scientific">Phascolomyces articulosus</name>
    <dbReference type="NCBI Taxonomy" id="60185"/>
    <lineage>
        <taxon>Eukaryota</taxon>
        <taxon>Fungi</taxon>
        <taxon>Fungi incertae sedis</taxon>
        <taxon>Mucoromycota</taxon>
        <taxon>Mucoromycotina</taxon>
        <taxon>Mucoromycetes</taxon>
        <taxon>Mucorales</taxon>
        <taxon>Lichtheimiaceae</taxon>
        <taxon>Phascolomyces</taxon>
    </lineage>
</organism>
<dbReference type="Proteomes" id="UP001209540">
    <property type="component" value="Unassembled WGS sequence"/>
</dbReference>
<keyword evidence="2" id="KW-1185">Reference proteome</keyword>
<evidence type="ECO:0000313" key="1">
    <source>
        <dbReference type="EMBL" id="KAI9276888.1"/>
    </source>
</evidence>
<dbReference type="InterPro" id="IPR032675">
    <property type="entry name" value="LRR_dom_sf"/>
</dbReference>
<dbReference type="Gene3D" id="3.80.10.10">
    <property type="entry name" value="Ribonuclease Inhibitor"/>
    <property type="match status" value="1"/>
</dbReference>
<evidence type="ECO:0000313" key="2">
    <source>
        <dbReference type="Proteomes" id="UP001209540"/>
    </source>
</evidence>
<gene>
    <name evidence="1" type="ORF">BDA99DRAFT_494347</name>
</gene>
<sequence length="469" mass="54546">MLPQLNVLSLTQLTLEQNVKDSLLIEILKKSPKLACLTLPLWSGQKLANILNIIHIHSPYLQSLRYGRIMPRKDVTYSTDHHQKHHSTPISLHHGLKELEIWLAEDTVNTSKQQADMLDQLQALFQQNRNSILIVRLLGGFLSHSSFDLTLLVGQSHHGLPRLKFLELEQTRSNDSKLLADTFRACPSLEHVDFCCTHEHLCNEQAIEALASLKYLRRLSLDIKAKGWQLSDKYVLFHLFKEKYDSHLEDFTLHYWYKHTSPYMQHQFMIELAKAISRSSRLWRLDIQGIWLSEGTLETFLSHLHDSHIRELALSLCRGDVTSQHAEPFSKTEMEALASIPYLDYLKINDTEKLMLETQLREFLNKVVDCQWNQRPLVVVRIDNVHPDRCPLLGCIKRQPSIKNKGNDNHEQRQQQQETTIQLYKNENVSNSRFSVQVDQDYVDSKLKHKFDFPLRDASGYFNRATGEI</sequence>
<dbReference type="AlphaFoldDB" id="A0AAD5PIK5"/>
<reference evidence="1" key="1">
    <citation type="journal article" date="2022" name="IScience">
        <title>Evolution of zygomycete secretomes and the origins of terrestrial fungal ecologies.</title>
        <authorList>
            <person name="Chang Y."/>
            <person name="Wang Y."/>
            <person name="Mondo S."/>
            <person name="Ahrendt S."/>
            <person name="Andreopoulos W."/>
            <person name="Barry K."/>
            <person name="Beard J."/>
            <person name="Benny G.L."/>
            <person name="Blankenship S."/>
            <person name="Bonito G."/>
            <person name="Cuomo C."/>
            <person name="Desiro A."/>
            <person name="Gervers K.A."/>
            <person name="Hundley H."/>
            <person name="Kuo A."/>
            <person name="LaButti K."/>
            <person name="Lang B.F."/>
            <person name="Lipzen A."/>
            <person name="O'Donnell K."/>
            <person name="Pangilinan J."/>
            <person name="Reynolds N."/>
            <person name="Sandor L."/>
            <person name="Smith M.E."/>
            <person name="Tsang A."/>
            <person name="Grigoriev I.V."/>
            <person name="Stajich J.E."/>
            <person name="Spatafora J.W."/>
        </authorList>
    </citation>
    <scope>NUCLEOTIDE SEQUENCE</scope>
    <source>
        <strain evidence="1">RSA 2281</strain>
    </source>
</reference>